<dbReference type="GeneID" id="301325477"/>
<name>A0ABU0K1U1_9BACL</name>
<gene>
    <name evidence="1" type="ORF">QO000_001425</name>
</gene>
<sequence length="109" mass="12671">MLTIDQNEENVDEQFERFLLKLTNTPRVIRCQIATDSAMLTTSLFCNDDYTVQQSLYDNRIVKLFTENNEKTLSKLMDLSDVKVDHEPFTIKEPPFEKVIDKLLARKGA</sequence>
<dbReference type="Proteomes" id="UP001226720">
    <property type="component" value="Unassembled WGS sequence"/>
</dbReference>
<organism evidence="1 2">
    <name type="scientific">Guptibacillus hwajinpoensis</name>
    <dbReference type="NCBI Taxonomy" id="208199"/>
    <lineage>
        <taxon>Bacteria</taxon>
        <taxon>Bacillati</taxon>
        <taxon>Bacillota</taxon>
        <taxon>Bacilli</taxon>
        <taxon>Bacillales</taxon>
        <taxon>Guptibacillaceae</taxon>
        <taxon>Guptibacillus</taxon>
    </lineage>
</organism>
<proteinExistence type="predicted"/>
<protein>
    <submittedName>
        <fullName evidence="1">Uncharacterized protein</fullName>
    </submittedName>
</protein>
<evidence type="ECO:0000313" key="1">
    <source>
        <dbReference type="EMBL" id="MDQ0482456.1"/>
    </source>
</evidence>
<dbReference type="RefSeq" id="WP_301550257.1">
    <property type="nucleotide sequence ID" value="NZ_JAQRMZ010000001.1"/>
</dbReference>
<accession>A0ABU0K1U1</accession>
<comment type="caution">
    <text evidence="1">The sequence shown here is derived from an EMBL/GenBank/DDBJ whole genome shotgun (WGS) entry which is preliminary data.</text>
</comment>
<dbReference type="EMBL" id="JAUSWM010000002">
    <property type="protein sequence ID" value="MDQ0482456.1"/>
    <property type="molecule type" value="Genomic_DNA"/>
</dbReference>
<reference evidence="1" key="1">
    <citation type="submission" date="2023-07" db="EMBL/GenBank/DDBJ databases">
        <title>Genomic Encyclopedia of Type Strains, Phase IV (KMG-IV): sequencing the most valuable type-strain genomes for metagenomic binning, comparative biology and taxonomic classification.</title>
        <authorList>
            <person name="Goeker M."/>
        </authorList>
    </citation>
    <scope>NUCLEOTIDE SEQUENCE [LARGE SCALE GENOMIC DNA]</scope>
    <source>
        <strain evidence="1">JSM 076093</strain>
    </source>
</reference>
<evidence type="ECO:0000313" key="2">
    <source>
        <dbReference type="Proteomes" id="UP001226720"/>
    </source>
</evidence>
<keyword evidence="2" id="KW-1185">Reference proteome</keyword>